<dbReference type="EMBL" id="JACOGK010000013">
    <property type="protein sequence ID" value="MBC3536739.1"/>
    <property type="molecule type" value="Genomic_DNA"/>
</dbReference>
<organism evidence="3 4">
    <name type="scientific">Megasphaera hominis</name>
    <dbReference type="NCBI Taxonomy" id="159836"/>
    <lineage>
        <taxon>Bacteria</taxon>
        <taxon>Bacillati</taxon>
        <taxon>Bacillota</taxon>
        <taxon>Negativicutes</taxon>
        <taxon>Veillonellales</taxon>
        <taxon>Veillonellaceae</taxon>
        <taxon>Megasphaera</taxon>
    </lineage>
</organism>
<dbReference type="Proteomes" id="UP000606870">
    <property type="component" value="Unassembled WGS sequence"/>
</dbReference>
<dbReference type="RefSeq" id="WP_186502894.1">
    <property type="nucleotide sequence ID" value="NZ_JACOGK010000013.1"/>
</dbReference>
<sequence>MKKYTKFLAVAALAAAMSSGAMAAGTVSGLQDIDSYWGKSAIEYFYDNHYISGSNGYFYPNDPITRESIASILDNMLGENDTVLRSDFKDVRGRWSERAIASLVDKQIMSGYKDNTFRPTQDITRQEFAVIAYNYMNYKGIIVQDTATPYTDEASIAPWAKKAVNTLSAAGYMQGANNYFQPNQKVTRGEAVNVLYRIINNSQGSSEKQNSLQTQVFKDVTDVYGSVKNFAKDGIMYWMDNKLHVGVKTKANQDKLEQVIATDSAIPAGSVIVQRSTYSYNDYKNIKAQAEKIYRATEPTGTAVETKEDYLNERVDLIVPSISKETQAALNKQLGSVLRIVIQ</sequence>
<accession>A0ABR6VJ66</accession>
<evidence type="ECO:0000259" key="2">
    <source>
        <dbReference type="PROSITE" id="PS51272"/>
    </source>
</evidence>
<reference evidence="3 4" key="1">
    <citation type="submission" date="2020-08" db="EMBL/GenBank/DDBJ databases">
        <authorList>
            <person name="Liu C."/>
            <person name="Sun Q."/>
        </authorList>
    </citation>
    <scope>NUCLEOTIDE SEQUENCE [LARGE SCALE GENOMIC DNA]</scope>
    <source>
        <strain evidence="3 4">NSJ-59</strain>
    </source>
</reference>
<dbReference type="PANTHER" id="PTHR43308">
    <property type="entry name" value="OUTER MEMBRANE PROTEIN ALPHA-RELATED"/>
    <property type="match status" value="1"/>
</dbReference>
<evidence type="ECO:0000313" key="4">
    <source>
        <dbReference type="Proteomes" id="UP000606870"/>
    </source>
</evidence>
<dbReference type="InterPro" id="IPR001119">
    <property type="entry name" value="SLH_dom"/>
</dbReference>
<feature type="signal peptide" evidence="1">
    <location>
        <begin position="1"/>
        <end position="23"/>
    </location>
</feature>
<keyword evidence="1" id="KW-0732">Signal</keyword>
<feature type="domain" description="SLH" evidence="2">
    <location>
        <begin position="83"/>
        <end position="146"/>
    </location>
</feature>
<gene>
    <name evidence="3" type="ORF">H8J70_05690</name>
</gene>
<protein>
    <submittedName>
        <fullName evidence="3">S-layer homology domain-containing protein</fullName>
    </submittedName>
</protein>
<proteinExistence type="predicted"/>
<feature type="domain" description="SLH" evidence="2">
    <location>
        <begin position="147"/>
        <end position="209"/>
    </location>
</feature>
<evidence type="ECO:0000256" key="1">
    <source>
        <dbReference type="SAM" id="SignalP"/>
    </source>
</evidence>
<evidence type="ECO:0000313" key="3">
    <source>
        <dbReference type="EMBL" id="MBC3536739.1"/>
    </source>
</evidence>
<feature type="chain" id="PRO_5046068391" evidence="1">
    <location>
        <begin position="24"/>
        <end position="343"/>
    </location>
</feature>
<dbReference type="Pfam" id="PF00395">
    <property type="entry name" value="SLH"/>
    <property type="match status" value="3"/>
</dbReference>
<keyword evidence="4" id="KW-1185">Reference proteome</keyword>
<comment type="caution">
    <text evidence="3">The sequence shown here is derived from an EMBL/GenBank/DDBJ whole genome shotgun (WGS) entry which is preliminary data.</text>
</comment>
<dbReference type="InterPro" id="IPR051465">
    <property type="entry name" value="Cell_Envelope_Struct_Comp"/>
</dbReference>
<dbReference type="PANTHER" id="PTHR43308:SF5">
    <property type="entry name" value="S-LAYER PROTEIN _ PEPTIDOGLYCAN ENDO-BETA-N-ACETYLGLUCOSAMINIDASE"/>
    <property type="match status" value="1"/>
</dbReference>
<name>A0ABR6VJ66_9FIRM</name>
<feature type="domain" description="SLH" evidence="2">
    <location>
        <begin position="25"/>
        <end position="82"/>
    </location>
</feature>
<dbReference type="PROSITE" id="PS51272">
    <property type="entry name" value="SLH"/>
    <property type="match status" value="3"/>
</dbReference>